<dbReference type="InterPro" id="IPR027032">
    <property type="entry name" value="Twinkle-like"/>
</dbReference>
<accession>A0A6J7WIS3</accession>
<name>A0A6J7WIS3_9CAUD</name>
<dbReference type="PANTHER" id="PTHR12873:SF0">
    <property type="entry name" value="TWINKLE MTDNA HELICASE"/>
    <property type="match status" value="1"/>
</dbReference>
<gene>
    <name evidence="2" type="ORF">UFOVP177_42</name>
</gene>
<dbReference type="PROSITE" id="PS51199">
    <property type="entry name" value="SF4_HELICASE"/>
    <property type="match status" value="1"/>
</dbReference>
<reference evidence="2" key="1">
    <citation type="submission" date="2020-05" db="EMBL/GenBank/DDBJ databases">
        <authorList>
            <person name="Chiriac C."/>
            <person name="Salcher M."/>
            <person name="Ghai R."/>
            <person name="Kavagutti S V."/>
        </authorList>
    </citation>
    <scope>NUCLEOTIDE SEQUENCE</scope>
</reference>
<proteinExistence type="predicted"/>
<dbReference type="SUPFAM" id="SSF52540">
    <property type="entry name" value="P-loop containing nucleoside triphosphate hydrolases"/>
    <property type="match status" value="1"/>
</dbReference>
<dbReference type="GO" id="GO:0005524">
    <property type="term" value="F:ATP binding"/>
    <property type="evidence" value="ECO:0007669"/>
    <property type="project" value="InterPro"/>
</dbReference>
<keyword evidence="2" id="KW-0378">Hydrolase</keyword>
<organism evidence="2">
    <name type="scientific">uncultured Caudovirales phage</name>
    <dbReference type="NCBI Taxonomy" id="2100421"/>
    <lineage>
        <taxon>Viruses</taxon>
        <taxon>Duplodnaviria</taxon>
        <taxon>Heunggongvirae</taxon>
        <taxon>Uroviricota</taxon>
        <taxon>Caudoviricetes</taxon>
        <taxon>Peduoviridae</taxon>
        <taxon>Maltschvirus</taxon>
        <taxon>Maltschvirus maltsch</taxon>
    </lineage>
</organism>
<dbReference type="PANTHER" id="PTHR12873">
    <property type="entry name" value="T7-LIKE MITOCHONDRIAL DNA HELICASE"/>
    <property type="match status" value="1"/>
</dbReference>
<dbReference type="GO" id="GO:0003697">
    <property type="term" value="F:single-stranded DNA binding"/>
    <property type="evidence" value="ECO:0007669"/>
    <property type="project" value="InterPro"/>
</dbReference>
<evidence type="ECO:0000259" key="1">
    <source>
        <dbReference type="PROSITE" id="PS51199"/>
    </source>
</evidence>
<feature type="domain" description="SF4 helicase" evidence="1">
    <location>
        <begin position="55"/>
        <end position="321"/>
    </location>
</feature>
<dbReference type="InterPro" id="IPR027417">
    <property type="entry name" value="P-loop_NTPase"/>
</dbReference>
<keyword evidence="2" id="KW-0547">Nucleotide-binding</keyword>
<evidence type="ECO:0000313" key="2">
    <source>
        <dbReference type="EMBL" id="CAB5194881.1"/>
    </source>
</evidence>
<dbReference type="InterPro" id="IPR007694">
    <property type="entry name" value="DNA_helicase_DnaB-like_C"/>
</dbReference>
<keyword evidence="2" id="KW-0067">ATP-binding</keyword>
<keyword evidence="2" id="KW-0347">Helicase</keyword>
<sequence length="333" mass="38147">MSDNIFAIAERLYEDRQIIKSQDIDVEKYLKNTDLSAQVKSATSWLDEIYQNYVDSEKTDDAVMPWEKTHQDVKFRLGEVTVYAGGNGGGKSLVTGQIALGLIKQNLKVCIASYEMKPVTTIVRMLRQFAGENINIPLTHDKEGYIRGLLGRFTNFIDENLYLYDQQGSTTPQKTIAMARYCAVELGIKHIFIDSLMKCVVAEDSLNEQKSFVDELCALARDHHVHIHLVHHIRKLVSEEIQPGKTDLKGSGSIADQVDNVFMVWRNKKKENARRNNEDYDEKQPDMFLMCQKQRNGEAEEFYGMYFEHNSQQFIETLGGQPIDFDNRGAFRA</sequence>
<dbReference type="Pfam" id="PF03796">
    <property type="entry name" value="DnaB_C"/>
    <property type="match status" value="1"/>
</dbReference>
<dbReference type="GO" id="GO:0006260">
    <property type="term" value="P:DNA replication"/>
    <property type="evidence" value="ECO:0007669"/>
    <property type="project" value="InterPro"/>
</dbReference>
<dbReference type="Gene3D" id="3.40.50.300">
    <property type="entry name" value="P-loop containing nucleotide triphosphate hydrolases"/>
    <property type="match status" value="1"/>
</dbReference>
<dbReference type="GO" id="GO:0043139">
    <property type="term" value="F:5'-3' DNA helicase activity"/>
    <property type="evidence" value="ECO:0007669"/>
    <property type="project" value="InterPro"/>
</dbReference>
<protein>
    <submittedName>
        <fullName evidence="2">DnaB Replicative DNA helicase</fullName>
    </submittedName>
</protein>
<dbReference type="EMBL" id="LR798223">
    <property type="protein sequence ID" value="CAB5194881.1"/>
    <property type="molecule type" value="Genomic_DNA"/>
</dbReference>